<evidence type="ECO:0000259" key="1">
    <source>
        <dbReference type="PROSITE" id="PS50191"/>
    </source>
</evidence>
<keyword evidence="2" id="KW-1185">Reference proteome</keyword>
<dbReference type="Proteomes" id="UP000492821">
    <property type="component" value="Unassembled WGS sequence"/>
</dbReference>
<dbReference type="InterPro" id="IPR001251">
    <property type="entry name" value="CRAL-TRIO_dom"/>
</dbReference>
<reference evidence="2" key="1">
    <citation type="journal article" date="2013" name="Genetics">
        <title>The draft genome and transcriptome of Panagrellus redivivus are shaped by the harsh demands of a free-living lifestyle.</title>
        <authorList>
            <person name="Srinivasan J."/>
            <person name="Dillman A.R."/>
            <person name="Macchietto M.G."/>
            <person name="Heikkinen L."/>
            <person name="Lakso M."/>
            <person name="Fracchia K.M."/>
            <person name="Antoshechkin I."/>
            <person name="Mortazavi A."/>
            <person name="Wong G."/>
            <person name="Sternberg P.W."/>
        </authorList>
    </citation>
    <scope>NUCLEOTIDE SEQUENCE [LARGE SCALE GENOMIC DNA]</scope>
    <source>
        <strain evidence="2">MT8872</strain>
    </source>
</reference>
<dbReference type="Gene3D" id="2.60.120.680">
    <property type="entry name" value="GOLD domain"/>
    <property type="match status" value="1"/>
</dbReference>
<dbReference type="Pfam" id="PF00650">
    <property type="entry name" value="CRAL_TRIO"/>
    <property type="match status" value="1"/>
</dbReference>
<organism evidence="2 3">
    <name type="scientific">Panagrellus redivivus</name>
    <name type="common">Microworm</name>
    <dbReference type="NCBI Taxonomy" id="6233"/>
    <lineage>
        <taxon>Eukaryota</taxon>
        <taxon>Metazoa</taxon>
        <taxon>Ecdysozoa</taxon>
        <taxon>Nematoda</taxon>
        <taxon>Chromadorea</taxon>
        <taxon>Rhabditida</taxon>
        <taxon>Tylenchina</taxon>
        <taxon>Panagrolaimomorpha</taxon>
        <taxon>Panagrolaimoidea</taxon>
        <taxon>Panagrolaimidae</taxon>
        <taxon>Panagrellus</taxon>
    </lineage>
</organism>
<sequence>MAEILTDDERHGVTRIREVLGDHIPEDLDTDFNLRRWWHGHDHNIETISEKISLYLKNRKVLGFDNPKFVEEFYEREDNKKIMQYFGMSRITTDHVTSDNAVVFVENGEFDKAVLHTATTTQYLKVFFACCELVLQNILKIEKKTGRPSYGLCIFDMGKVALGNHINPNSGCNKVFRARALIWEDFYPGMIKHIVVVNPPIMLTAVWSVVKFLLGEKQRQLLKFCRNQDAIRDIVGRDMLPVAFGGNLMDKGYSTRTDCCNERKPITPTDYYVSGTIFKSYGLDKLPAATHVTVKANSKHRILCTAHRNESQYLLAWKFTTSDQVLFSVHQGEILVYPALRIVTTEVPEEDVLVVTDHEQPLVVEFANNNRFLSISINLTLIAGNILKTTELSLTA</sequence>
<dbReference type="PROSITE" id="PS50191">
    <property type="entry name" value="CRAL_TRIO"/>
    <property type="match status" value="1"/>
</dbReference>
<feature type="domain" description="CRAL-TRIO" evidence="1">
    <location>
        <begin position="78"/>
        <end position="252"/>
    </location>
</feature>
<dbReference type="SUPFAM" id="SSF52087">
    <property type="entry name" value="CRAL/TRIO domain"/>
    <property type="match status" value="1"/>
</dbReference>
<dbReference type="Gene3D" id="3.40.525.10">
    <property type="entry name" value="CRAL-TRIO lipid binding domain"/>
    <property type="match status" value="1"/>
</dbReference>
<dbReference type="AlphaFoldDB" id="A0A7E4ZXL9"/>
<dbReference type="PANTHER" id="PTHR47159">
    <property type="entry name" value="PROTEIN CBG07705-RELATED"/>
    <property type="match status" value="1"/>
</dbReference>
<dbReference type="SMART" id="SM00516">
    <property type="entry name" value="SEC14"/>
    <property type="match status" value="1"/>
</dbReference>
<name>A0A7E4ZXL9_PANRE</name>
<protein>
    <submittedName>
        <fullName evidence="3">CRAL-TRIO domain-containing protein</fullName>
    </submittedName>
</protein>
<dbReference type="WBParaSite" id="Pan_g23816.t1">
    <property type="protein sequence ID" value="Pan_g23816.t1"/>
    <property type="gene ID" value="Pan_g23816"/>
</dbReference>
<proteinExistence type="predicted"/>
<evidence type="ECO:0000313" key="2">
    <source>
        <dbReference type="Proteomes" id="UP000492821"/>
    </source>
</evidence>
<dbReference type="InterPro" id="IPR036865">
    <property type="entry name" value="CRAL-TRIO_dom_sf"/>
</dbReference>
<evidence type="ECO:0000313" key="3">
    <source>
        <dbReference type="WBParaSite" id="Pan_g23816.t1"/>
    </source>
</evidence>
<dbReference type="CDD" id="cd00170">
    <property type="entry name" value="SEC14"/>
    <property type="match status" value="1"/>
</dbReference>
<dbReference type="InterPro" id="IPR053302">
    <property type="entry name" value="CRAL-TRIO_domain"/>
</dbReference>
<accession>A0A7E4ZXL9</accession>
<reference evidence="3" key="2">
    <citation type="submission" date="2020-10" db="UniProtKB">
        <authorList>
            <consortium name="WormBaseParasite"/>
        </authorList>
    </citation>
    <scope>IDENTIFICATION</scope>
</reference>
<dbReference type="PANTHER" id="PTHR47159:SF6">
    <property type="entry name" value="CRAL-TRIO DOMAIN-CONTAINING PROTEIN"/>
    <property type="match status" value="1"/>
</dbReference>